<dbReference type="Proteomes" id="UP000001901">
    <property type="component" value="Chromosome"/>
</dbReference>
<dbReference type="NCBIfam" id="TIGR01210">
    <property type="entry name" value="archaeosine biosynthesis radical SAM protein RaSEA"/>
    <property type="match status" value="1"/>
</dbReference>
<evidence type="ECO:0000256" key="5">
    <source>
        <dbReference type="ARBA" id="ARBA00023004"/>
    </source>
</evidence>
<dbReference type="PaxDb" id="572546-Arcpr_1533"/>
<dbReference type="Pfam" id="PF04055">
    <property type="entry name" value="Radical_SAM"/>
    <property type="match status" value="1"/>
</dbReference>
<dbReference type="HOGENOM" id="CLU_060488_0_0_2"/>
<dbReference type="PANTHER" id="PTHR11135">
    <property type="entry name" value="HISTONE ACETYLTRANSFERASE-RELATED"/>
    <property type="match status" value="1"/>
</dbReference>
<dbReference type="GO" id="GO:0051539">
    <property type="term" value="F:4 iron, 4 sulfur cluster binding"/>
    <property type="evidence" value="ECO:0007669"/>
    <property type="project" value="UniProtKB-KW"/>
</dbReference>
<evidence type="ECO:0000256" key="1">
    <source>
        <dbReference type="ARBA" id="ARBA00001966"/>
    </source>
</evidence>
<dbReference type="GO" id="GO:0005737">
    <property type="term" value="C:cytoplasm"/>
    <property type="evidence" value="ECO:0007669"/>
    <property type="project" value="TreeGrafter"/>
</dbReference>
<dbReference type="InterPro" id="IPR013785">
    <property type="entry name" value="Aldolase_TIM"/>
</dbReference>
<dbReference type="KEGG" id="apo:Arcpr_1533"/>
<keyword evidence="9" id="KW-1185">Reference proteome</keyword>
<gene>
    <name evidence="8" type="ordered locus">Arcpr_1533</name>
</gene>
<dbReference type="PANTHER" id="PTHR11135:SF0">
    <property type="entry name" value="ELONGATOR COMPLEX PROTEIN 3"/>
    <property type="match status" value="1"/>
</dbReference>
<dbReference type="EMBL" id="CP001857">
    <property type="protein sequence ID" value="ADB58579.1"/>
    <property type="molecule type" value="Genomic_DNA"/>
</dbReference>
<name>D2REN5_ARCPA</name>
<dbReference type="GO" id="GO:0003824">
    <property type="term" value="F:catalytic activity"/>
    <property type="evidence" value="ECO:0007669"/>
    <property type="project" value="InterPro"/>
</dbReference>
<dbReference type="eggNOG" id="arCOG01360">
    <property type="taxonomic scope" value="Archaea"/>
</dbReference>
<keyword evidence="5" id="KW-0408">Iron</keyword>
<dbReference type="AlphaFoldDB" id="D2REN5"/>
<dbReference type="CDD" id="cd01335">
    <property type="entry name" value="Radical_SAM"/>
    <property type="match status" value="1"/>
</dbReference>
<proteinExistence type="predicted"/>
<dbReference type="InterPro" id="IPR005909">
    <property type="entry name" value="RaSEA"/>
</dbReference>
<organism evidence="8 9">
    <name type="scientific">Archaeoglobus profundus (strain DSM 5631 / JCM 9629 / NBRC 100127 / Av18)</name>
    <dbReference type="NCBI Taxonomy" id="572546"/>
    <lineage>
        <taxon>Archaea</taxon>
        <taxon>Methanobacteriati</taxon>
        <taxon>Methanobacteriota</taxon>
        <taxon>Archaeoglobi</taxon>
        <taxon>Archaeoglobales</taxon>
        <taxon>Archaeoglobaceae</taxon>
        <taxon>Archaeoglobus</taxon>
    </lineage>
</organism>
<keyword evidence="3" id="KW-0949">S-adenosyl-L-methionine</keyword>
<dbReference type="SFLD" id="SFLDS00029">
    <property type="entry name" value="Radical_SAM"/>
    <property type="match status" value="1"/>
</dbReference>
<dbReference type="GeneID" id="8740223"/>
<dbReference type="PIRSF" id="PIRSF004954">
    <property type="entry name" value="Radical_SAM"/>
    <property type="match status" value="1"/>
</dbReference>
<reference evidence="8 9" key="1">
    <citation type="journal article" date="2010" name="Stand. Genomic Sci.">
        <title>Complete genome sequence of Archaeoglobus profundus type strain (AV18).</title>
        <authorList>
            <person name="von Jan M."/>
            <person name="Lapidus A."/>
            <person name="Del Rio T.G."/>
            <person name="Copeland A."/>
            <person name="Tice H."/>
            <person name="Cheng J.F."/>
            <person name="Lucas S."/>
            <person name="Chen F."/>
            <person name="Nolan M."/>
            <person name="Goodwin L."/>
            <person name="Han C."/>
            <person name="Pitluck S."/>
            <person name="Liolios K."/>
            <person name="Ivanova N."/>
            <person name="Mavromatis K."/>
            <person name="Ovchinnikova G."/>
            <person name="Chertkov O."/>
            <person name="Pati A."/>
            <person name="Chen A."/>
            <person name="Palaniappan K."/>
            <person name="Land M."/>
            <person name="Hauser L."/>
            <person name="Chang Y.J."/>
            <person name="Jeffries C.D."/>
            <person name="Saunders E."/>
            <person name="Brettin T."/>
            <person name="Detter J.C."/>
            <person name="Chain P."/>
            <person name="Eichinger K."/>
            <person name="Huber H."/>
            <person name="Spring S."/>
            <person name="Rohde M."/>
            <person name="Goker M."/>
            <person name="Wirth R."/>
            <person name="Woyke T."/>
            <person name="Bristow J."/>
            <person name="Eisen J.A."/>
            <person name="Markowitz V."/>
            <person name="Hugenholtz P."/>
            <person name="Kyrpides N.C."/>
            <person name="Klenk H.P."/>
        </authorList>
    </citation>
    <scope>NUCLEOTIDE SEQUENCE [LARGE SCALE GENOMIC DNA]</scope>
    <source>
        <strain evidence="9">DSM 5631 / JCM 9629 / NBRC 100127 / Av18</strain>
    </source>
</reference>
<feature type="domain" description="Elp3/MiaA/NifB-like radical SAM core" evidence="7">
    <location>
        <begin position="24"/>
        <end position="238"/>
    </location>
</feature>
<sequence length="309" mass="35698">MSSTTDPVAVWIEKERFHGDVVDCLTVILRTRGCSWNRCLMCGYRRDTDPRVTNDDLKKQLEKALKKGKAKILKIFTSGSFFELDKEFRDFVYNTVSKFGFEKLIVESRPEFVYKVEEDLEKIDFELEVGIGLETSNDFVREHCINKGFTFEDFKESSKFLKSKGFRVKVYLLLKPPFLSEKEAIEDAIKSIKDVEGLADVVSLNPTNVQSGTYLEALWRKGLYRPPWFWSVVEVLKNSNIETVSDPVGAGSFRGPHNCGRCDKVVARAIREFSLYQDKSVFENLNCKCLKRWEVALDLENYSRIPLFK</sequence>
<dbReference type="SMART" id="SM00729">
    <property type="entry name" value="Elp3"/>
    <property type="match status" value="1"/>
</dbReference>
<evidence type="ECO:0000256" key="2">
    <source>
        <dbReference type="ARBA" id="ARBA00022485"/>
    </source>
</evidence>
<dbReference type="InterPro" id="IPR039661">
    <property type="entry name" value="ELP3"/>
</dbReference>
<dbReference type="InterPro" id="IPR007197">
    <property type="entry name" value="rSAM"/>
</dbReference>
<dbReference type="GO" id="GO:0002926">
    <property type="term" value="P:tRNA wobble base 5-methoxycarbonylmethyl-2-thiouridinylation"/>
    <property type="evidence" value="ECO:0007669"/>
    <property type="project" value="TreeGrafter"/>
</dbReference>
<keyword evidence="2" id="KW-0004">4Fe-4S</keyword>
<evidence type="ECO:0000256" key="4">
    <source>
        <dbReference type="ARBA" id="ARBA00022723"/>
    </source>
</evidence>
<keyword evidence="6" id="KW-0411">Iron-sulfur</keyword>
<dbReference type="GO" id="GO:0046872">
    <property type="term" value="F:metal ion binding"/>
    <property type="evidence" value="ECO:0007669"/>
    <property type="project" value="UniProtKB-KW"/>
</dbReference>
<dbReference type="OrthoDB" id="105445at2157"/>
<keyword evidence="4" id="KW-0479">Metal-binding</keyword>
<dbReference type="STRING" id="572546.Arcpr_1533"/>
<dbReference type="RefSeq" id="WP_012940915.1">
    <property type="nucleotide sequence ID" value="NC_013741.1"/>
</dbReference>
<dbReference type="InterPro" id="IPR058240">
    <property type="entry name" value="rSAM_sf"/>
</dbReference>
<dbReference type="Gene3D" id="3.20.20.70">
    <property type="entry name" value="Aldolase class I"/>
    <property type="match status" value="1"/>
</dbReference>
<evidence type="ECO:0000313" key="9">
    <source>
        <dbReference type="Proteomes" id="UP000001901"/>
    </source>
</evidence>
<dbReference type="SUPFAM" id="SSF102114">
    <property type="entry name" value="Radical SAM enzymes"/>
    <property type="match status" value="1"/>
</dbReference>
<comment type="cofactor">
    <cofactor evidence="1">
        <name>[4Fe-4S] cluster</name>
        <dbReference type="ChEBI" id="CHEBI:49883"/>
    </cofactor>
</comment>
<evidence type="ECO:0000256" key="6">
    <source>
        <dbReference type="ARBA" id="ARBA00023014"/>
    </source>
</evidence>
<accession>D2REN5</accession>
<evidence type="ECO:0000313" key="8">
    <source>
        <dbReference type="EMBL" id="ADB58579.1"/>
    </source>
</evidence>
<evidence type="ECO:0000259" key="7">
    <source>
        <dbReference type="SMART" id="SM00729"/>
    </source>
</evidence>
<evidence type="ECO:0000256" key="3">
    <source>
        <dbReference type="ARBA" id="ARBA00022691"/>
    </source>
</evidence>
<dbReference type="InterPro" id="IPR006638">
    <property type="entry name" value="Elp3/MiaA/NifB-like_rSAM"/>
</dbReference>
<protein>
    <submittedName>
        <fullName evidence="8">Radical SAM domain protein</fullName>
    </submittedName>
</protein>